<proteinExistence type="predicted"/>
<evidence type="ECO:0000256" key="1">
    <source>
        <dbReference type="SAM" id="MobiDB-lite"/>
    </source>
</evidence>
<keyword evidence="3" id="KW-1185">Reference proteome</keyword>
<dbReference type="EMBL" id="SRLO01000049">
    <property type="protein sequence ID" value="TNN81121.1"/>
    <property type="molecule type" value="Genomic_DNA"/>
</dbReference>
<feature type="region of interest" description="Disordered" evidence="1">
    <location>
        <begin position="1"/>
        <end position="46"/>
    </location>
</feature>
<evidence type="ECO:0000313" key="2">
    <source>
        <dbReference type="EMBL" id="TNN81121.1"/>
    </source>
</evidence>
<feature type="compositionally biased region" description="Basic and acidic residues" evidence="1">
    <location>
        <begin position="28"/>
        <end position="38"/>
    </location>
</feature>
<protein>
    <submittedName>
        <fullName evidence="2">Uncharacterized protein</fullName>
    </submittedName>
</protein>
<sequence length="145" mass="16207">MFRSSVGQKPASHRVGSTLREAGCLMSRSKEERSESKPGRSPRSTCQHCSIREWRAEGQLGGAGRRYWSATAFITCREIRREQMMSGVYLKGKLFDGLTGVVVGGRVHKGCSTHHGADEQRKSILELLRMFLCGREGENAISTYR</sequence>
<comment type="caution">
    <text evidence="2">The sequence shown here is derived from an EMBL/GenBank/DDBJ whole genome shotgun (WGS) entry which is preliminary data.</text>
</comment>
<accession>A0A4Z2ITH0</accession>
<organism evidence="2 3">
    <name type="scientific">Liparis tanakae</name>
    <name type="common">Tanaka's snailfish</name>
    <dbReference type="NCBI Taxonomy" id="230148"/>
    <lineage>
        <taxon>Eukaryota</taxon>
        <taxon>Metazoa</taxon>
        <taxon>Chordata</taxon>
        <taxon>Craniata</taxon>
        <taxon>Vertebrata</taxon>
        <taxon>Euteleostomi</taxon>
        <taxon>Actinopterygii</taxon>
        <taxon>Neopterygii</taxon>
        <taxon>Teleostei</taxon>
        <taxon>Neoteleostei</taxon>
        <taxon>Acanthomorphata</taxon>
        <taxon>Eupercaria</taxon>
        <taxon>Perciformes</taxon>
        <taxon>Cottioidei</taxon>
        <taxon>Cottales</taxon>
        <taxon>Liparidae</taxon>
        <taxon>Liparis</taxon>
    </lineage>
</organism>
<evidence type="ECO:0000313" key="3">
    <source>
        <dbReference type="Proteomes" id="UP000314294"/>
    </source>
</evidence>
<dbReference type="AlphaFoldDB" id="A0A4Z2ITH0"/>
<reference evidence="2 3" key="1">
    <citation type="submission" date="2019-03" db="EMBL/GenBank/DDBJ databases">
        <title>First draft genome of Liparis tanakae, snailfish: a comprehensive survey of snailfish specific genes.</title>
        <authorList>
            <person name="Kim W."/>
            <person name="Song I."/>
            <person name="Jeong J.-H."/>
            <person name="Kim D."/>
            <person name="Kim S."/>
            <person name="Ryu S."/>
            <person name="Song J.Y."/>
            <person name="Lee S.K."/>
        </authorList>
    </citation>
    <scope>NUCLEOTIDE SEQUENCE [LARGE SCALE GENOMIC DNA]</scope>
    <source>
        <tissue evidence="2">Muscle</tissue>
    </source>
</reference>
<dbReference type="Proteomes" id="UP000314294">
    <property type="component" value="Unassembled WGS sequence"/>
</dbReference>
<name>A0A4Z2ITH0_9TELE</name>
<gene>
    <name evidence="2" type="ORF">EYF80_008777</name>
</gene>